<feature type="domain" description="Histidine kinase" evidence="9">
    <location>
        <begin position="818"/>
        <end position="1035"/>
    </location>
</feature>
<feature type="chain" id="PRO_5046511827" description="histidine kinase" evidence="7">
    <location>
        <begin position="23"/>
        <end position="1344"/>
    </location>
</feature>
<dbReference type="SMART" id="SM00342">
    <property type="entry name" value="HTH_ARAC"/>
    <property type="match status" value="1"/>
</dbReference>
<evidence type="ECO:0000256" key="1">
    <source>
        <dbReference type="ARBA" id="ARBA00000085"/>
    </source>
</evidence>
<dbReference type="PANTHER" id="PTHR43547">
    <property type="entry name" value="TWO-COMPONENT HISTIDINE KINASE"/>
    <property type="match status" value="1"/>
</dbReference>
<dbReference type="InterPro" id="IPR001789">
    <property type="entry name" value="Sig_transdc_resp-reg_receiver"/>
</dbReference>
<comment type="caution">
    <text evidence="11">The sequence shown here is derived from an EMBL/GenBank/DDBJ whole genome shotgun (WGS) entry which is preliminary data.</text>
</comment>
<dbReference type="PANTHER" id="PTHR43547:SF2">
    <property type="entry name" value="HYBRID SIGNAL TRANSDUCTION HISTIDINE KINASE C"/>
    <property type="match status" value="1"/>
</dbReference>
<dbReference type="RefSeq" id="WP_217721108.1">
    <property type="nucleotide sequence ID" value="NZ_JARZAK010000002.1"/>
</dbReference>
<feature type="signal peptide" evidence="7">
    <location>
        <begin position="1"/>
        <end position="22"/>
    </location>
</feature>
<dbReference type="InterPro" id="IPR011123">
    <property type="entry name" value="Y_Y_Y"/>
</dbReference>
<keyword evidence="6" id="KW-1133">Transmembrane helix</keyword>
<dbReference type="Pfam" id="PF07495">
    <property type="entry name" value="Y_Y_Y"/>
    <property type="match status" value="1"/>
</dbReference>
<protein>
    <recommendedName>
        <fullName evidence="2">histidine kinase</fullName>
        <ecNumber evidence="2">2.7.13.3</ecNumber>
    </recommendedName>
</protein>
<dbReference type="CDD" id="cd17574">
    <property type="entry name" value="REC_OmpR"/>
    <property type="match status" value="1"/>
</dbReference>
<dbReference type="InterPro" id="IPR003661">
    <property type="entry name" value="HisK_dim/P_dom"/>
</dbReference>
<dbReference type="InterPro" id="IPR005467">
    <property type="entry name" value="His_kinase_dom"/>
</dbReference>
<dbReference type="Pfam" id="PF00512">
    <property type="entry name" value="HisKA"/>
    <property type="match status" value="1"/>
</dbReference>
<feature type="domain" description="HTH araC/xylS-type" evidence="8">
    <location>
        <begin position="1233"/>
        <end position="1333"/>
    </location>
</feature>
<dbReference type="InterPro" id="IPR011110">
    <property type="entry name" value="Reg_prop"/>
</dbReference>
<dbReference type="InterPro" id="IPR003594">
    <property type="entry name" value="HATPase_dom"/>
</dbReference>
<dbReference type="Pfam" id="PF12833">
    <property type="entry name" value="HTH_18"/>
    <property type="match status" value="1"/>
</dbReference>
<evidence type="ECO:0000256" key="3">
    <source>
        <dbReference type="ARBA" id="ARBA00022553"/>
    </source>
</evidence>
<evidence type="ECO:0000256" key="2">
    <source>
        <dbReference type="ARBA" id="ARBA00012438"/>
    </source>
</evidence>
<feature type="domain" description="Response regulatory" evidence="10">
    <location>
        <begin position="1086"/>
        <end position="1201"/>
    </location>
</feature>
<dbReference type="SMART" id="SM00388">
    <property type="entry name" value="HisKA"/>
    <property type="match status" value="1"/>
</dbReference>
<dbReference type="SMART" id="SM00387">
    <property type="entry name" value="HATPase_c"/>
    <property type="match status" value="1"/>
</dbReference>
<gene>
    <name evidence="11" type="ORF">QHG74_05680</name>
</gene>
<dbReference type="CDD" id="cd00146">
    <property type="entry name" value="PKD"/>
    <property type="match status" value="1"/>
</dbReference>
<evidence type="ECO:0000259" key="8">
    <source>
        <dbReference type="PROSITE" id="PS01124"/>
    </source>
</evidence>
<keyword evidence="6" id="KW-0472">Membrane</keyword>
<organism evidence="11 12">
    <name type="scientific">Bacteroides vicugnae</name>
    <dbReference type="NCBI Taxonomy" id="3037989"/>
    <lineage>
        <taxon>Bacteria</taxon>
        <taxon>Pseudomonadati</taxon>
        <taxon>Bacteroidota</taxon>
        <taxon>Bacteroidia</taxon>
        <taxon>Bacteroidales</taxon>
        <taxon>Bacteroidaceae</taxon>
        <taxon>Bacteroides</taxon>
    </lineage>
</organism>
<evidence type="ECO:0000313" key="12">
    <source>
        <dbReference type="Proteomes" id="UP001292913"/>
    </source>
</evidence>
<dbReference type="Pfam" id="PF02518">
    <property type="entry name" value="HATPase_c"/>
    <property type="match status" value="1"/>
</dbReference>
<dbReference type="PROSITE" id="PS01124">
    <property type="entry name" value="HTH_ARAC_FAMILY_2"/>
    <property type="match status" value="1"/>
</dbReference>
<keyword evidence="12" id="KW-1185">Reference proteome</keyword>
<dbReference type="EMBL" id="JARZAK010000002">
    <property type="protein sequence ID" value="MDY7257204.1"/>
    <property type="molecule type" value="Genomic_DNA"/>
</dbReference>
<evidence type="ECO:0000256" key="5">
    <source>
        <dbReference type="SAM" id="MobiDB-lite"/>
    </source>
</evidence>
<feature type="transmembrane region" description="Helical" evidence="6">
    <location>
        <begin position="764"/>
        <end position="782"/>
    </location>
</feature>
<evidence type="ECO:0000256" key="4">
    <source>
        <dbReference type="PROSITE-ProRule" id="PRU00169"/>
    </source>
</evidence>
<comment type="catalytic activity">
    <reaction evidence="1">
        <text>ATP + protein L-histidine = ADP + protein N-phospho-L-histidine.</text>
        <dbReference type="EC" id="2.7.13.3"/>
    </reaction>
</comment>
<feature type="compositionally biased region" description="Basic and acidic residues" evidence="5">
    <location>
        <begin position="1038"/>
        <end position="1049"/>
    </location>
</feature>
<name>A0ABU5HLY0_9BACE</name>
<dbReference type="Pfam" id="PF07494">
    <property type="entry name" value="Reg_prop"/>
    <property type="match status" value="5"/>
</dbReference>
<accession>A0ABU5HLY0</accession>
<dbReference type="SMART" id="SM00448">
    <property type="entry name" value="REC"/>
    <property type="match status" value="1"/>
</dbReference>
<dbReference type="InterPro" id="IPR018060">
    <property type="entry name" value="HTH_AraC"/>
</dbReference>
<evidence type="ECO:0000259" key="9">
    <source>
        <dbReference type="PROSITE" id="PS50109"/>
    </source>
</evidence>
<dbReference type="CDD" id="cd00075">
    <property type="entry name" value="HATPase"/>
    <property type="match status" value="1"/>
</dbReference>
<feature type="region of interest" description="Disordered" evidence="5">
    <location>
        <begin position="1038"/>
        <end position="1061"/>
    </location>
</feature>
<proteinExistence type="predicted"/>
<dbReference type="CDD" id="cd00082">
    <property type="entry name" value="HisKA"/>
    <property type="match status" value="1"/>
</dbReference>
<dbReference type="EC" id="2.7.13.3" evidence="2"/>
<reference evidence="11 12" key="1">
    <citation type="submission" date="2023-04" db="EMBL/GenBank/DDBJ databases">
        <title>Bacteroides pacosi sp. nov., isolated from the fecal material of an alpaca.</title>
        <authorList>
            <person name="Miller S."/>
            <person name="Hendry M."/>
            <person name="King J."/>
            <person name="Sankaranarayanan K."/>
            <person name="Lawson P.A."/>
        </authorList>
    </citation>
    <scope>NUCLEOTIDE SEQUENCE [LARGE SCALE GENOMIC DNA]</scope>
    <source>
        <strain evidence="11 12">A2-P53</strain>
    </source>
</reference>
<dbReference type="Proteomes" id="UP001292913">
    <property type="component" value="Unassembled WGS sequence"/>
</dbReference>
<dbReference type="PROSITE" id="PS50109">
    <property type="entry name" value="HIS_KIN"/>
    <property type="match status" value="1"/>
</dbReference>
<sequence length="1344" mass="154797">MTIKKHLCLICFLLIHIIKGQAQDISFRHLTNSDGLSHNAVMTMYQDERGFIWIGTRNGANLYNGHEFKIYKSQKNNPNSLIYNNIRQITGNGNGEIYFMTPKGVSAFNIRLNKFTTLIQKEIRAMFFHKQLYIAYNNCVYKYDGKQFNTYYELPEKRTQITSLHISEERVLIGTETQGLFSLEKGNLSHLIPKGNISTIFQDSSGQYWIGSWEHGLFTMNGTTIKNFRHQENDLSTISSNFIRCCIEDKQGNIWIGTFDGLNMFHPATQTFTYYLKHEKGLSHSSIWSLLCDHQGSIWAGTYFGGVNYFNPESQIYHQYRTSDVANEGLSSPIVGCIIEDGQNNLWIGTEGGGLNKYNLTSHQFEWYKHDNNANSLSHNNIKSLYYDAHREVLWIGTHMGGLNKMDLKTKRFTRYKSKEGDKNSLPSNIIRDIVPYKDQLLIATNIGVCLFHPESEKVERLFQEEPDKITYAGGLFIDHRKTLWIYGGGDGIFTYQPDSHKMTNYKHNHALEHSISSNSINRIYEDSRHRIWICSNDNGIDLYRYETDDFINFDEENNELASNCVYDVCELSPDKLLFTTDLGFSILDYPTQKFTNYNQENGVPLSAPNERSLYRTRQGEIFIGGIDGMISFEEKDIDYAPGDYTISPFRLLVNGQEINAGDQSHILKEDLGSTRKLILKANQSMFSIEYAISNYIPANKDQLEYFLDGFSNTWTSTRGQHTITYTNLNPGEYTLYVRLKNNHAHIPAHQLKIVILPPFYKTVWAYLSYILIIGAILYFLIRTYNNRIKLQESLKYEQKRTEDIEQLNQAKLRFFTNISHEFRTPLTLIIGQMEMLLQVRSFAPTIYTKILGVYKSSLQLRELITELLDFRKQEQGYMTIKVSEHNIVDFIYENYLLFQEYAVQRKITFRFQKTNDIINVWYDAKQLQKVMNNLLSNAFKYTKEEGEISVSVRKGNREVIIEVTDNGAGISPQDIDKIFNRFYQTEQMDSPIHAGTGIGLALTKGIIELHHGSIEVYSEQGEGTTFCVHLKSGNEHFSPEQISKHQEEPQQAVEEGPHSPETVQQLLSDQEVMNKESIVQSREVKILIVEDNESLREMLVKIFEVFYTVDTAANGQEGWEKVQAGQPNIILSDIVMPEMSGTELCKLVKNNIDTCHIPVVLLTARTAIEHNLEGLRLGADDYITKPFNINILLSRCNNLVNNRLMLQEKFSKHPQTVPQILATNPLDKELVDQAMQVIEKHIDDVEFNVDILARETGIARTKLFTKLKAITGQTPYDFILTVRLKRAAIMLKENPEFNISEISDRLGFSSPRQFSKCFKEKYHMIPQAYRKGDNKEEQESENG</sequence>
<evidence type="ECO:0000313" key="11">
    <source>
        <dbReference type="EMBL" id="MDY7257204.1"/>
    </source>
</evidence>
<dbReference type="PROSITE" id="PS50110">
    <property type="entry name" value="RESPONSE_REGULATORY"/>
    <property type="match status" value="1"/>
</dbReference>
<keyword evidence="6" id="KW-0812">Transmembrane</keyword>
<keyword evidence="3 4" id="KW-0597">Phosphoprotein</keyword>
<evidence type="ECO:0000259" key="10">
    <source>
        <dbReference type="PROSITE" id="PS50110"/>
    </source>
</evidence>
<dbReference type="Pfam" id="PF00072">
    <property type="entry name" value="Response_reg"/>
    <property type="match status" value="1"/>
</dbReference>
<evidence type="ECO:0000256" key="6">
    <source>
        <dbReference type="SAM" id="Phobius"/>
    </source>
</evidence>
<feature type="modified residue" description="4-aspartylphosphate" evidence="4">
    <location>
        <position position="1134"/>
    </location>
</feature>
<keyword evidence="7" id="KW-0732">Signal</keyword>
<evidence type="ECO:0000256" key="7">
    <source>
        <dbReference type="SAM" id="SignalP"/>
    </source>
</evidence>